<dbReference type="InterPro" id="IPR016181">
    <property type="entry name" value="Acyl_CoA_acyltransferase"/>
</dbReference>
<dbReference type="KEGG" id="nvi:100122277"/>
<dbReference type="EnsemblMetazoa" id="XM_001605831">
    <property type="protein sequence ID" value="XP_001605881"/>
    <property type="gene ID" value="LOC100122277"/>
</dbReference>
<dbReference type="PANTHER" id="PTHR13256">
    <property type="entry name" value="N-ACETYLTRANSFERASE 9"/>
    <property type="match status" value="1"/>
</dbReference>
<evidence type="ECO:0000259" key="4">
    <source>
        <dbReference type="Pfam" id="PF13302"/>
    </source>
</evidence>
<dbReference type="GO" id="GO:0008080">
    <property type="term" value="F:N-acetyltransferase activity"/>
    <property type="evidence" value="ECO:0007669"/>
    <property type="project" value="InterPro"/>
</dbReference>
<gene>
    <name evidence="5" type="primary">100122277</name>
</gene>
<keyword evidence="3" id="KW-0012">Acyltransferase</keyword>
<proteinExistence type="inferred from homology"/>
<sequence length="200" mass="23460">MKINKSTQIIGENVILVPYKKHHVLRYHEWMKSEELQHLTASEPLSLEDEYKMQQSWFEDSDKCTFIILSKSLFESTGNEIEAMIGDTNLFLNDPDDKECAEIEIMIAETTDRGKGFGLESVYLMLQYGIEKLDIKKYSAKISMDNQKSISMFTKLGFKEISRSEVFQEITLERIVDNEWRDWLKSRTLHAIINENYELN</sequence>
<dbReference type="Pfam" id="PF13302">
    <property type="entry name" value="Acetyltransf_3"/>
    <property type="match status" value="1"/>
</dbReference>
<evidence type="ECO:0000256" key="2">
    <source>
        <dbReference type="ARBA" id="ARBA00022679"/>
    </source>
</evidence>
<feature type="domain" description="N-acetyltransferase" evidence="4">
    <location>
        <begin position="14"/>
        <end position="159"/>
    </location>
</feature>
<comment type="similarity">
    <text evidence="1">Belongs to the acetyltransferase family. GNAT subfamily.</text>
</comment>
<dbReference type="Proteomes" id="UP000002358">
    <property type="component" value="Chromosome 4"/>
</dbReference>
<dbReference type="FunFam" id="3.40.630.30:FF:000132">
    <property type="entry name" value="N-acetyltransferase 9-like protein"/>
    <property type="match status" value="1"/>
</dbReference>
<keyword evidence="6" id="KW-1185">Reference proteome</keyword>
<evidence type="ECO:0000313" key="6">
    <source>
        <dbReference type="Proteomes" id="UP000002358"/>
    </source>
</evidence>
<keyword evidence="2" id="KW-0808">Transferase</keyword>
<dbReference type="InterPro" id="IPR000182">
    <property type="entry name" value="GNAT_dom"/>
</dbReference>
<dbReference type="Gene3D" id="3.40.630.30">
    <property type="match status" value="1"/>
</dbReference>
<dbReference type="SUPFAM" id="SSF55729">
    <property type="entry name" value="Acyl-CoA N-acyltransferases (Nat)"/>
    <property type="match status" value="1"/>
</dbReference>
<name>A0A7M7G782_NASVI</name>
<dbReference type="AlphaFoldDB" id="A0A7M7G782"/>
<dbReference type="OMA" id="WHVPRYH"/>
<organism evidence="5 6">
    <name type="scientific">Nasonia vitripennis</name>
    <name type="common">Parasitic wasp</name>
    <dbReference type="NCBI Taxonomy" id="7425"/>
    <lineage>
        <taxon>Eukaryota</taxon>
        <taxon>Metazoa</taxon>
        <taxon>Ecdysozoa</taxon>
        <taxon>Arthropoda</taxon>
        <taxon>Hexapoda</taxon>
        <taxon>Insecta</taxon>
        <taxon>Pterygota</taxon>
        <taxon>Neoptera</taxon>
        <taxon>Endopterygota</taxon>
        <taxon>Hymenoptera</taxon>
        <taxon>Apocrita</taxon>
        <taxon>Proctotrupomorpha</taxon>
        <taxon>Chalcidoidea</taxon>
        <taxon>Pteromalidae</taxon>
        <taxon>Pteromalinae</taxon>
        <taxon>Nasonia</taxon>
    </lineage>
</organism>
<protein>
    <recommendedName>
        <fullName evidence="4">N-acetyltransferase domain-containing protein</fullName>
    </recommendedName>
</protein>
<dbReference type="OrthoDB" id="7696552at2759"/>
<dbReference type="SMR" id="A0A7M7G782"/>
<accession>A0A7M7G782</accession>
<evidence type="ECO:0000256" key="1">
    <source>
        <dbReference type="ARBA" id="ARBA00009342"/>
    </source>
</evidence>
<dbReference type="PANTHER" id="PTHR13256:SF16">
    <property type="entry name" value="ALPHA_BETA-TUBULIN-N-ACETYLTRANSFERASE 9"/>
    <property type="match status" value="1"/>
</dbReference>
<evidence type="ECO:0000313" key="5">
    <source>
        <dbReference type="EnsemblMetazoa" id="XP_001605881"/>
    </source>
</evidence>
<reference evidence="5" key="1">
    <citation type="submission" date="2021-01" db="UniProtKB">
        <authorList>
            <consortium name="EnsemblMetazoa"/>
        </authorList>
    </citation>
    <scope>IDENTIFICATION</scope>
</reference>
<evidence type="ECO:0000256" key="3">
    <source>
        <dbReference type="ARBA" id="ARBA00023315"/>
    </source>
</evidence>
<dbReference type="InterPro" id="IPR039135">
    <property type="entry name" value="NAT9-like"/>
</dbReference>